<evidence type="ECO:0000313" key="3">
    <source>
        <dbReference type="Proteomes" id="UP001066276"/>
    </source>
</evidence>
<feature type="compositionally biased region" description="Polar residues" evidence="1">
    <location>
        <begin position="128"/>
        <end position="149"/>
    </location>
</feature>
<keyword evidence="3" id="KW-1185">Reference proteome</keyword>
<dbReference type="AlphaFoldDB" id="A0AAV7UJR0"/>
<feature type="region of interest" description="Disordered" evidence="1">
    <location>
        <begin position="1"/>
        <end position="178"/>
    </location>
</feature>
<organism evidence="2 3">
    <name type="scientific">Pleurodeles waltl</name>
    <name type="common">Iberian ribbed newt</name>
    <dbReference type="NCBI Taxonomy" id="8319"/>
    <lineage>
        <taxon>Eukaryota</taxon>
        <taxon>Metazoa</taxon>
        <taxon>Chordata</taxon>
        <taxon>Craniata</taxon>
        <taxon>Vertebrata</taxon>
        <taxon>Euteleostomi</taxon>
        <taxon>Amphibia</taxon>
        <taxon>Batrachia</taxon>
        <taxon>Caudata</taxon>
        <taxon>Salamandroidea</taxon>
        <taxon>Salamandridae</taxon>
        <taxon>Pleurodelinae</taxon>
        <taxon>Pleurodeles</taxon>
    </lineage>
</organism>
<gene>
    <name evidence="2" type="ORF">NDU88_005598</name>
</gene>
<reference evidence="2" key="1">
    <citation type="journal article" date="2022" name="bioRxiv">
        <title>Sequencing and chromosome-scale assembly of the giantPleurodeles waltlgenome.</title>
        <authorList>
            <person name="Brown T."/>
            <person name="Elewa A."/>
            <person name="Iarovenko S."/>
            <person name="Subramanian E."/>
            <person name="Araus A.J."/>
            <person name="Petzold A."/>
            <person name="Susuki M."/>
            <person name="Suzuki K.-i.T."/>
            <person name="Hayashi T."/>
            <person name="Toyoda A."/>
            <person name="Oliveira C."/>
            <person name="Osipova E."/>
            <person name="Leigh N.D."/>
            <person name="Simon A."/>
            <person name="Yun M.H."/>
        </authorList>
    </citation>
    <scope>NUCLEOTIDE SEQUENCE</scope>
    <source>
        <strain evidence="2">20211129_DDA</strain>
        <tissue evidence="2">Liver</tissue>
    </source>
</reference>
<name>A0AAV7UJR0_PLEWA</name>
<proteinExistence type="predicted"/>
<accession>A0AAV7UJR0</accession>
<dbReference type="Proteomes" id="UP001066276">
    <property type="component" value="Chromosome 3_1"/>
</dbReference>
<evidence type="ECO:0000256" key="1">
    <source>
        <dbReference type="SAM" id="MobiDB-lite"/>
    </source>
</evidence>
<protein>
    <submittedName>
        <fullName evidence="2">Uncharacterized protein</fullName>
    </submittedName>
</protein>
<feature type="compositionally biased region" description="Polar residues" evidence="1">
    <location>
        <begin position="1"/>
        <end position="12"/>
    </location>
</feature>
<evidence type="ECO:0000313" key="2">
    <source>
        <dbReference type="EMBL" id="KAJ1188841.1"/>
    </source>
</evidence>
<feature type="compositionally biased region" description="Low complexity" evidence="1">
    <location>
        <begin position="51"/>
        <end position="73"/>
    </location>
</feature>
<dbReference type="EMBL" id="JANPWB010000005">
    <property type="protein sequence ID" value="KAJ1188841.1"/>
    <property type="molecule type" value="Genomic_DNA"/>
</dbReference>
<sequence length="178" mass="18095">MRQEPATGSTGNRAPPSDEVSNNEVPLSPSSGGPPHLCHTGQPGQGRLHAPLGSSTSSLGPGISSIPQGSGPQYCPGGPTMQATNVHRAPAAHQIGLTTPPRSCPPQAEARHPSSRASHSRGGHQCGSHATISTTPLAPPEASSSSQATRCLRAPDQRRHSVTPARISASSRVLPTAA</sequence>
<comment type="caution">
    <text evidence="2">The sequence shown here is derived from an EMBL/GenBank/DDBJ whole genome shotgun (WGS) entry which is preliminary data.</text>
</comment>
<feature type="compositionally biased region" description="Polar residues" evidence="1">
    <location>
        <begin position="168"/>
        <end position="178"/>
    </location>
</feature>